<comment type="pathway">
    <text evidence="1 9 10">Carbohydrate degradation; glycolysis; D-glyceraldehyde 3-phosphate from glycerone phosphate: step 1/1.</text>
</comment>
<evidence type="ECO:0000256" key="4">
    <source>
        <dbReference type="ARBA" id="ARBA00019397"/>
    </source>
</evidence>
<keyword evidence="6 9" id="KW-0963">Cytoplasm</keyword>
<evidence type="ECO:0000256" key="9">
    <source>
        <dbReference type="HAMAP-Rule" id="MF_00147"/>
    </source>
</evidence>
<evidence type="ECO:0000256" key="3">
    <source>
        <dbReference type="ARBA" id="ARBA00011940"/>
    </source>
</evidence>
<evidence type="ECO:0000256" key="5">
    <source>
        <dbReference type="ARBA" id="ARBA00022432"/>
    </source>
</evidence>
<feature type="binding site" evidence="9">
    <location>
        <begin position="10"/>
        <end position="12"/>
    </location>
    <ligand>
        <name>substrate</name>
    </ligand>
</feature>
<evidence type="ECO:0000256" key="1">
    <source>
        <dbReference type="ARBA" id="ARBA00004680"/>
    </source>
</evidence>
<dbReference type="KEGG" id="ptrh:RsTaC01_0733"/>
<evidence type="ECO:0000313" key="11">
    <source>
        <dbReference type="EMBL" id="BED92840.1"/>
    </source>
</evidence>
<dbReference type="InterPro" id="IPR013785">
    <property type="entry name" value="Aldolase_TIM"/>
</dbReference>
<dbReference type="FunFam" id="3.20.20.70:FF:000016">
    <property type="entry name" value="Triosephosphate isomerase"/>
    <property type="match status" value="1"/>
</dbReference>
<dbReference type="PROSITE" id="PS00171">
    <property type="entry name" value="TIM_1"/>
    <property type="match status" value="1"/>
</dbReference>
<dbReference type="GO" id="GO:0005829">
    <property type="term" value="C:cytosol"/>
    <property type="evidence" value="ECO:0007669"/>
    <property type="project" value="TreeGrafter"/>
</dbReference>
<feature type="binding site" evidence="9">
    <location>
        <position position="171"/>
    </location>
    <ligand>
        <name>substrate</name>
    </ligand>
</feature>
<dbReference type="HAMAP" id="MF_00147_B">
    <property type="entry name" value="TIM_B"/>
    <property type="match status" value="1"/>
</dbReference>
<accession>A0AA48IC85</accession>
<evidence type="ECO:0000256" key="2">
    <source>
        <dbReference type="ARBA" id="ARBA00007422"/>
    </source>
</evidence>
<dbReference type="GO" id="GO:0006094">
    <property type="term" value="P:gluconeogenesis"/>
    <property type="evidence" value="ECO:0007669"/>
    <property type="project" value="UniProtKB-UniRule"/>
</dbReference>
<dbReference type="InterPro" id="IPR020861">
    <property type="entry name" value="Triosephosphate_isomerase_AS"/>
</dbReference>
<evidence type="ECO:0000256" key="6">
    <source>
        <dbReference type="ARBA" id="ARBA00022490"/>
    </source>
</evidence>
<sequence>MKKKIIISGNWKMNKTIQETETFLEEIKTLNLNKNIEICLFIPYTNLATAIKYSNNMKIGAQNCHWEEFGTFTGEISVRMLDSLGIKNILIGHSERRKYFKENCEIINKKIHIALKYDMNITLCVGETLEERNSKIERQAILSQLKKSFYNVSKDFISNFIIAYEPVWAIGTGITAEPSQAEEMCKFIKKSVYELYKKSIRVIYGGSVNSGNIENFLKQNNINGCLIGASSLKVENFEKLINKCV</sequence>
<evidence type="ECO:0000256" key="8">
    <source>
        <dbReference type="ARBA" id="ARBA00023235"/>
    </source>
</evidence>
<dbReference type="GO" id="GO:0046166">
    <property type="term" value="P:glyceraldehyde-3-phosphate biosynthetic process"/>
    <property type="evidence" value="ECO:0007669"/>
    <property type="project" value="TreeGrafter"/>
</dbReference>
<comment type="similarity">
    <text evidence="2 9 10">Belongs to the triosephosphate isomerase family.</text>
</comment>
<dbReference type="GO" id="GO:0004807">
    <property type="term" value="F:triose-phosphate isomerase activity"/>
    <property type="evidence" value="ECO:0007669"/>
    <property type="project" value="UniProtKB-UniRule"/>
</dbReference>
<dbReference type="PANTHER" id="PTHR21139">
    <property type="entry name" value="TRIOSEPHOSPHATE ISOMERASE"/>
    <property type="match status" value="1"/>
</dbReference>
<dbReference type="GO" id="GO:0006096">
    <property type="term" value="P:glycolytic process"/>
    <property type="evidence" value="ECO:0007669"/>
    <property type="project" value="UniProtKB-UniRule"/>
</dbReference>
<protein>
    <recommendedName>
        <fullName evidence="4 9">Triosephosphate isomerase</fullName>
        <shortName evidence="9">TIM</shortName>
        <shortName evidence="9">TPI</shortName>
        <ecNumber evidence="3 9">5.3.1.1</ecNumber>
    </recommendedName>
    <alternativeName>
        <fullName evidence="9">Triose-phosphate isomerase</fullName>
    </alternativeName>
</protein>
<name>A0AA48IC85_9FIRM</name>
<comment type="caution">
    <text evidence="9">Lacks conserved residue(s) required for the propagation of feature annotation.</text>
</comment>
<comment type="subcellular location">
    <subcellularLocation>
        <location evidence="9 10">Cytoplasm</location>
    </subcellularLocation>
</comment>
<dbReference type="CDD" id="cd00311">
    <property type="entry name" value="TIM"/>
    <property type="match status" value="1"/>
</dbReference>
<dbReference type="PROSITE" id="PS51440">
    <property type="entry name" value="TIM_2"/>
    <property type="match status" value="1"/>
</dbReference>
<dbReference type="GO" id="GO:0019563">
    <property type="term" value="P:glycerol catabolic process"/>
    <property type="evidence" value="ECO:0007669"/>
    <property type="project" value="TreeGrafter"/>
</dbReference>
<dbReference type="NCBIfam" id="TIGR00419">
    <property type="entry name" value="tim"/>
    <property type="match status" value="1"/>
</dbReference>
<comment type="pathway">
    <text evidence="9 10">Carbohydrate biosynthesis; gluconeogenesis.</text>
</comment>
<dbReference type="InterPro" id="IPR035990">
    <property type="entry name" value="TIM_sf"/>
</dbReference>
<dbReference type="Gene3D" id="3.20.20.70">
    <property type="entry name" value="Aldolase class I"/>
    <property type="match status" value="1"/>
</dbReference>
<feature type="active site" description="Proton acceptor" evidence="9">
    <location>
        <position position="165"/>
    </location>
</feature>
<dbReference type="Pfam" id="PF00121">
    <property type="entry name" value="TIM"/>
    <property type="match status" value="1"/>
</dbReference>
<proteinExistence type="inferred from homology"/>
<comment type="subunit">
    <text evidence="9 10">Homodimer.</text>
</comment>
<feature type="active site" description="Electrophile" evidence="9">
    <location>
        <position position="93"/>
    </location>
</feature>
<dbReference type="EMBL" id="AP027925">
    <property type="protein sequence ID" value="BED92840.1"/>
    <property type="molecule type" value="Genomic_DNA"/>
</dbReference>
<dbReference type="EC" id="5.3.1.1" evidence="3 9"/>
<evidence type="ECO:0000256" key="10">
    <source>
        <dbReference type="RuleBase" id="RU363013"/>
    </source>
</evidence>
<keyword evidence="7 9" id="KW-0324">Glycolysis</keyword>
<dbReference type="PANTHER" id="PTHR21139:SF42">
    <property type="entry name" value="TRIOSEPHOSPHATE ISOMERASE"/>
    <property type="match status" value="1"/>
</dbReference>
<evidence type="ECO:0000256" key="7">
    <source>
        <dbReference type="ARBA" id="ARBA00023152"/>
    </source>
</evidence>
<dbReference type="AlphaFoldDB" id="A0AA48IC85"/>
<gene>
    <name evidence="9" type="primary">tpiA</name>
    <name evidence="11" type="ORF">RsTaC01_0733</name>
</gene>
<dbReference type="InterPro" id="IPR022896">
    <property type="entry name" value="TrioseP_Isoase_bac/euk"/>
</dbReference>
<keyword evidence="8 9" id="KW-0413">Isomerase</keyword>
<feature type="binding site" evidence="9">
    <location>
        <position position="207"/>
    </location>
    <ligand>
        <name>substrate</name>
    </ligand>
</feature>
<comment type="catalytic activity">
    <reaction evidence="9 10">
        <text>D-glyceraldehyde 3-phosphate = dihydroxyacetone phosphate</text>
        <dbReference type="Rhea" id="RHEA:18585"/>
        <dbReference type="ChEBI" id="CHEBI:57642"/>
        <dbReference type="ChEBI" id="CHEBI:59776"/>
        <dbReference type="EC" id="5.3.1.1"/>
    </reaction>
</comment>
<dbReference type="SUPFAM" id="SSF51351">
    <property type="entry name" value="Triosephosphate isomerase (TIM)"/>
    <property type="match status" value="1"/>
</dbReference>
<reference evidence="11" key="1">
    <citation type="journal article" date="2023" name="ISME J.">
        <title>Emergence of putative energy parasites within Clostridia revealed by genome analysis of a novel endosymbiotic clade.</title>
        <authorList>
            <person name="Takahashi K."/>
            <person name="Kuwahara H."/>
            <person name="Horikawa Y."/>
            <person name="Izawa K."/>
            <person name="Kato D."/>
            <person name="Inagaki T."/>
            <person name="Yuki M."/>
            <person name="Ohkuma M."/>
            <person name="Hongoh Y."/>
        </authorList>
    </citation>
    <scope>NUCLEOTIDE SEQUENCE</scope>
    <source>
        <strain evidence="11">RsTa-C01</strain>
    </source>
</reference>
<dbReference type="Proteomes" id="UP001335720">
    <property type="component" value="Chromosome"/>
</dbReference>
<dbReference type="InterPro" id="IPR000652">
    <property type="entry name" value="Triosephosphate_isomerase"/>
</dbReference>
<keyword evidence="5 9" id="KW-0312">Gluconeogenesis</keyword>
<organism evidence="11">
    <name type="scientific">Candidatus Paraimprobicoccus trichonymphae</name>
    <dbReference type="NCBI Taxonomy" id="3033793"/>
    <lineage>
        <taxon>Bacteria</taxon>
        <taxon>Bacillati</taxon>
        <taxon>Bacillota</taxon>
        <taxon>Clostridia</taxon>
        <taxon>Candidatus Paraimprobicoccus</taxon>
    </lineage>
</organism>
<comment type="function">
    <text evidence="9">Involved in the gluconeogenesis. Catalyzes stereospecifically the conversion of dihydroxyacetone phosphate (DHAP) to D-glyceraldehyde-3-phosphate (G3P).</text>
</comment>